<sequence>MIAGPDCFSVFNFSSFSCPTDLVHSSAFRDSKPCTYRSCTQTASVWTLGLLVPLPHTAQWPGFLPNYIPRIEPRTLFGLLWLIKAKTRCTFDICIHVIDKTGKIRGWSLESTRQVPVNQAGSGISRITSFRKQFFQLPSSQATISEDNTTLNVVHGASWVLCRHSPPLDYKLVSKWWHIIGAQ</sequence>
<reference evidence="1" key="4">
    <citation type="journal article" date="2001" name="Nature">
        <title>Functional annotation of a full-length mouse cDNA collection.</title>
        <authorList>
            <consortium name="The RIKEN Genome Exploration Research Group Phase II Team and the FANTOM Consortium"/>
        </authorList>
    </citation>
    <scope>NUCLEOTIDE SEQUENCE</scope>
    <source>
        <strain evidence="1">C57BL/6J</strain>
        <tissue evidence="1">Eyeball</tissue>
    </source>
</reference>
<reference evidence="1" key="6">
    <citation type="journal article" date="2002" name="Nature">
        <title>Analysis of the mouse transcriptome based on functional annotation of 60,770 full-length cDNAs.</title>
        <authorList>
            <consortium name="The FANTOM Consortium and the RIKEN Genome Exploration Research Group Phase I and II Team"/>
        </authorList>
    </citation>
    <scope>NUCLEOTIDE SEQUENCE</scope>
    <source>
        <strain evidence="1">C57BL/6J</strain>
        <tissue evidence="1">Eyeball</tissue>
    </source>
</reference>
<reference evidence="1" key="3">
    <citation type="journal article" date="2000" name="Genome Res.">
        <title>RIKEN integrated sequence analysis (RISA) system--384-format sequencing pipeline with 384 multicapillary sequencer.</title>
        <authorList>
            <person name="Shibata K."/>
            <person name="Itoh M."/>
            <person name="Aizawa K."/>
            <person name="Nagaoka S."/>
            <person name="Sasaki N."/>
            <person name="Carninci P."/>
            <person name="Konno H."/>
            <person name="Akiyama J."/>
            <person name="Nishi K."/>
            <person name="Kitsunai T."/>
            <person name="Tashiro H."/>
            <person name="Itoh M."/>
            <person name="Sumi N."/>
            <person name="Ishii Y."/>
            <person name="Nakamura S."/>
            <person name="Hazama M."/>
            <person name="Nishine T."/>
            <person name="Harada A."/>
            <person name="Yamamoto R."/>
            <person name="Matsumoto H."/>
            <person name="Sakaguchi S."/>
            <person name="Ikegami T."/>
            <person name="Kashiwagi K."/>
            <person name="Fujiwake S."/>
            <person name="Inoue K."/>
            <person name="Togawa Y."/>
            <person name="Izawa M."/>
            <person name="Ohara E."/>
            <person name="Watahiki M."/>
            <person name="Yoneda Y."/>
            <person name="Ishikawa T."/>
            <person name="Ozawa K."/>
            <person name="Tanaka T."/>
            <person name="Matsuura S."/>
            <person name="Kawai J."/>
            <person name="Okazaki Y."/>
            <person name="Muramatsu M."/>
            <person name="Inoue Y."/>
            <person name="Kira A."/>
            <person name="Hayashizaki Y."/>
        </authorList>
    </citation>
    <scope>NUCLEOTIDE SEQUENCE</scope>
    <source>
        <strain evidence="1">C57BL/6J</strain>
        <tissue evidence="1">Eyeball</tissue>
    </source>
</reference>
<reference evidence="1" key="7">
    <citation type="journal article" date="2005" name="Science">
        <title>The Transcriptional Landscape of the Mammalian Genome.</title>
        <authorList>
            <consortium name="The FANTOM Consortium"/>
            <consortium name="Riken Genome Exploration Research Group and Genome Science Group (Genome Network Project Core Group)"/>
        </authorList>
    </citation>
    <scope>NUCLEOTIDE SEQUENCE</scope>
    <source>
        <strain evidence="1">C57BL/6J</strain>
        <tissue evidence="1">Eyeball</tissue>
    </source>
</reference>
<dbReference type="AGR" id="MGI:3648918"/>
<name>Q8BPT5_MOUSE</name>
<protein>
    <submittedName>
        <fullName evidence="1">Uncharacterized protein</fullName>
    </submittedName>
</protein>
<reference evidence="1" key="8">
    <citation type="journal article" date="2005" name="Science">
        <title>Antisense Transcription in the Mammalian Transcriptome.</title>
        <authorList>
            <consortium name="RIKEN Genome Exploration Research Group and Genome Science Group (Genome Network Project Core Group) and the FANTOM Consortium"/>
        </authorList>
    </citation>
    <scope>NUCLEOTIDE SEQUENCE</scope>
    <source>
        <strain evidence="1">C57BL/6J</strain>
        <tissue evidence="1">Eyeball</tissue>
    </source>
</reference>
<evidence type="ECO:0000313" key="2">
    <source>
        <dbReference type="MGI" id="MGI:3648918"/>
    </source>
</evidence>
<proteinExistence type="evidence at transcript level"/>
<organism evidence="1">
    <name type="scientific">Mus musculus</name>
    <name type="common">Mouse</name>
    <dbReference type="NCBI Taxonomy" id="10090"/>
    <lineage>
        <taxon>Eukaryota</taxon>
        <taxon>Metazoa</taxon>
        <taxon>Chordata</taxon>
        <taxon>Craniata</taxon>
        <taxon>Vertebrata</taxon>
        <taxon>Euteleostomi</taxon>
        <taxon>Mammalia</taxon>
        <taxon>Eutheria</taxon>
        <taxon>Euarchontoglires</taxon>
        <taxon>Glires</taxon>
        <taxon>Rodentia</taxon>
        <taxon>Myomorpha</taxon>
        <taxon>Muroidea</taxon>
        <taxon>Muridae</taxon>
        <taxon>Murinae</taxon>
        <taxon>Mus</taxon>
        <taxon>Mus</taxon>
    </lineage>
</organism>
<dbReference type="EMBL" id="AK053374">
    <property type="protein sequence ID" value="BAC35367.1"/>
    <property type="molecule type" value="mRNA"/>
</dbReference>
<reference evidence="1" key="1">
    <citation type="journal article" date="1999" name="Methods Enzymol.">
        <title>High-efficiency full-length cDNA cloning.</title>
        <authorList>
            <person name="Carninci P."/>
            <person name="Hayashizaki Y."/>
        </authorList>
    </citation>
    <scope>NUCLEOTIDE SEQUENCE</scope>
    <source>
        <strain evidence="1">C57BL/6J</strain>
        <tissue evidence="1">Eyeball</tissue>
    </source>
</reference>
<dbReference type="AlphaFoldDB" id="Q8BPT5"/>
<dbReference type="MGI" id="MGI:3648918">
    <property type="gene designation" value="Gm4792"/>
</dbReference>
<accession>Q8BPT5</accession>
<reference evidence="1" key="5">
    <citation type="submission" date="2001-07" db="EMBL/GenBank/DDBJ databases">
        <authorList>
            <person name="Adachi J."/>
            <person name="Aizawa K."/>
            <person name="Akimura T."/>
            <person name="Arakawa T."/>
            <person name="Bono H."/>
            <person name="Carninci P."/>
            <person name="Fukuda S."/>
            <person name="Furuno M."/>
            <person name="Hanagaki T."/>
            <person name="Hara A."/>
            <person name="Hashizume W."/>
            <person name="Hayashida K."/>
            <person name="Hayatsu N."/>
            <person name="Hiramoto K."/>
            <person name="Hiraoka T."/>
            <person name="Hirozane T."/>
            <person name="Hori F."/>
            <person name="Imotani K."/>
            <person name="Ishii Y."/>
            <person name="Itoh M."/>
            <person name="Kagawa I."/>
            <person name="Kasukawa T."/>
            <person name="Katoh H."/>
            <person name="Kawai J."/>
            <person name="Kojima Y."/>
            <person name="Kondo S."/>
            <person name="Konno H."/>
            <person name="Kouda M."/>
            <person name="Koya S."/>
            <person name="Kurihara C."/>
            <person name="Matsuyama T."/>
            <person name="Miyazaki A."/>
            <person name="Murata M."/>
            <person name="Nakamura M."/>
            <person name="Nishi K."/>
            <person name="Nomura K."/>
            <person name="Numazaki R."/>
            <person name="Ohno M."/>
            <person name="Ohsato N."/>
            <person name="Okazaki Y."/>
            <person name="Saito R."/>
            <person name="Saitoh H."/>
            <person name="Sakai C."/>
            <person name="Sakai K."/>
            <person name="Sakazume N."/>
            <person name="Sano H."/>
            <person name="Sasaki D."/>
            <person name="Shibata K."/>
            <person name="Shinagawa A."/>
            <person name="Shiraki T."/>
            <person name="Sogabe Y."/>
            <person name="Tagami M."/>
            <person name="Tagawa A."/>
            <person name="Takahashi F."/>
            <person name="Takaku-Akahira S."/>
            <person name="Takeda Y."/>
            <person name="Tanaka T."/>
            <person name="Tomaru A."/>
            <person name="Toya T."/>
            <person name="Yasunishi A."/>
            <person name="Muramatsu M."/>
            <person name="Hayashizaki Y."/>
        </authorList>
    </citation>
    <scope>NUCLEOTIDE SEQUENCE</scope>
    <source>
        <strain evidence="1">C57BL/6J</strain>
        <tissue evidence="1">Eyeball</tissue>
    </source>
</reference>
<gene>
    <name evidence="2" type="primary">Gm4792</name>
    <name evidence="2" type="synonym">EG215472</name>
</gene>
<evidence type="ECO:0000313" key="1">
    <source>
        <dbReference type="EMBL" id="BAC35367.1"/>
    </source>
</evidence>
<reference evidence="1" key="2">
    <citation type="journal article" date="2000" name="Genome Res.">
        <title>Normalization and subtraction of cap-trapper-selected cDNAs to prepare full-length cDNA libraries for rapid discovery of new genes.</title>
        <authorList>
            <person name="Carninci P."/>
            <person name="Shibata Y."/>
            <person name="Hayatsu N."/>
            <person name="Sugahara Y."/>
            <person name="Shibata K."/>
            <person name="Itoh M."/>
            <person name="Konno H."/>
            <person name="Okazaki Y."/>
            <person name="Muramatsu M."/>
            <person name="Hayashizaki Y."/>
        </authorList>
    </citation>
    <scope>NUCLEOTIDE SEQUENCE</scope>
    <source>
        <strain evidence="1">C57BL/6J</strain>
        <tissue evidence="1">Eyeball</tissue>
    </source>
</reference>